<dbReference type="Gene3D" id="3.40.50.300">
    <property type="entry name" value="P-loop containing nucleotide triphosphate hydrolases"/>
    <property type="match status" value="1"/>
</dbReference>
<dbReference type="PANTHER" id="PTHR35894">
    <property type="entry name" value="GENERAL SECRETION PATHWAY PROTEIN A-RELATED"/>
    <property type="match status" value="1"/>
</dbReference>
<feature type="domain" description="ORC1/DEAH AAA+ ATPase" evidence="1">
    <location>
        <begin position="88"/>
        <end position="207"/>
    </location>
</feature>
<evidence type="ECO:0000313" key="2">
    <source>
        <dbReference type="EMBL" id="PWA10938.1"/>
    </source>
</evidence>
<dbReference type="InterPro" id="IPR049945">
    <property type="entry name" value="AAA_22"/>
</dbReference>
<dbReference type="GO" id="GO:0016887">
    <property type="term" value="F:ATP hydrolysis activity"/>
    <property type="evidence" value="ECO:0007669"/>
    <property type="project" value="InterPro"/>
</dbReference>
<dbReference type="InterPro" id="IPR027417">
    <property type="entry name" value="P-loop_NTPase"/>
</dbReference>
<organism evidence="2 3">
    <name type="scientific">Flavobacterium laiguense</name>
    <dbReference type="NCBI Taxonomy" id="2169409"/>
    <lineage>
        <taxon>Bacteria</taxon>
        <taxon>Pseudomonadati</taxon>
        <taxon>Bacteroidota</taxon>
        <taxon>Flavobacteriia</taxon>
        <taxon>Flavobacteriales</taxon>
        <taxon>Flavobacteriaceae</taxon>
        <taxon>Flavobacterium</taxon>
    </lineage>
</organism>
<comment type="caution">
    <text evidence="2">The sequence shown here is derived from an EMBL/GenBank/DDBJ whole genome shotgun (WGS) entry which is preliminary data.</text>
</comment>
<sequence length="281" mass="31997">MTTDFKKQVQEKLANYIAQKGSQNKAAHSLTGVSSALLSQMTNDNWDQISETMWRNVASQIGHSSKEWVCVETTDFKMINYFLDDAKQNANVFAMTGDAGSGKSKTFELYIQDSKNSYLLSCAEYWNRKEFLVQLLTAMGVDYSGFTVAEMMNEIVKKLKSQQTPLIILDEADKLPDTVLYFFITLYNRLEDHCGIILCATDHLSKRISKGIKLNRKGYKEINSRIGRKFIELKGVNFTDVTQICIANGVENSKDIKEIFNDSEGDLRRVKRKIHAVKNRV</sequence>
<dbReference type="Pfam" id="PF13401">
    <property type="entry name" value="AAA_22"/>
    <property type="match status" value="1"/>
</dbReference>
<dbReference type="SUPFAM" id="SSF52540">
    <property type="entry name" value="P-loop containing nucleoside triphosphate hydrolases"/>
    <property type="match status" value="1"/>
</dbReference>
<dbReference type="Proteomes" id="UP000245618">
    <property type="component" value="Unassembled WGS sequence"/>
</dbReference>
<dbReference type="RefSeq" id="WP_116760702.1">
    <property type="nucleotide sequence ID" value="NZ_QCZH01000002.1"/>
</dbReference>
<name>A0A2U1K1U3_9FLAO</name>
<evidence type="ECO:0000313" key="3">
    <source>
        <dbReference type="Proteomes" id="UP000245618"/>
    </source>
</evidence>
<dbReference type="PANTHER" id="PTHR35894:SF5">
    <property type="entry name" value="MU-LIKE PROPHAGE FLUMU DNA TRANSPOSITION PROTEIN B"/>
    <property type="match status" value="1"/>
</dbReference>
<dbReference type="EMBL" id="QCZH01000002">
    <property type="protein sequence ID" value="PWA10938.1"/>
    <property type="molecule type" value="Genomic_DNA"/>
</dbReference>
<proteinExistence type="predicted"/>
<keyword evidence="3" id="KW-1185">Reference proteome</keyword>
<protein>
    <submittedName>
        <fullName evidence="2">ATPase</fullName>
    </submittedName>
</protein>
<gene>
    <name evidence="2" type="ORF">DB891_03665</name>
</gene>
<dbReference type="AlphaFoldDB" id="A0A2U1K1U3"/>
<reference evidence="2 3" key="1">
    <citation type="submission" date="2018-04" db="EMBL/GenBank/DDBJ databases">
        <title>Flavobacterium sp. nov., isolated from glacier ice.</title>
        <authorList>
            <person name="Liu Q."/>
            <person name="Xin Y.-H."/>
        </authorList>
    </citation>
    <scope>NUCLEOTIDE SEQUENCE [LARGE SCALE GENOMIC DNA]</scope>
    <source>
        <strain evidence="2 3">LB2P30</strain>
    </source>
</reference>
<accession>A0A2U1K1U3</accession>
<dbReference type="OrthoDB" id="1426482at2"/>
<evidence type="ECO:0000259" key="1">
    <source>
        <dbReference type="Pfam" id="PF13401"/>
    </source>
</evidence>
<dbReference type="InterPro" id="IPR052026">
    <property type="entry name" value="ExeA_AAA_ATPase_DNA-bind"/>
</dbReference>